<feature type="domain" description="Luciferase-like" evidence="5">
    <location>
        <begin position="12"/>
        <end position="253"/>
    </location>
</feature>
<evidence type="ECO:0000256" key="2">
    <source>
        <dbReference type="ARBA" id="ARBA00022643"/>
    </source>
</evidence>
<evidence type="ECO:0000313" key="7">
    <source>
        <dbReference type="Proteomes" id="UP001216390"/>
    </source>
</evidence>
<dbReference type="InterPro" id="IPR011251">
    <property type="entry name" value="Luciferase-like_dom"/>
</dbReference>
<proteinExistence type="predicted"/>
<dbReference type="AlphaFoldDB" id="A0AAE9Y563"/>
<dbReference type="RefSeq" id="WP_272735061.1">
    <property type="nucleotide sequence ID" value="NZ_CP116942.1"/>
</dbReference>
<keyword evidence="7" id="KW-1185">Reference proteome</keyword>
<dbReference type="EC" id="1.-.-.-" evidence="6"/>
<evidence type="ECO:0000256" key="3">
    <source>
        <dbReference type="ARBA" id="ARBA00023002"/>
    </source>
</evidence>
<dbReference type="GO" id="GO:0046306">
    <property type="term" value="P:alkanesulfonate catabolic process"/>
    <property type="evidence" value="ECO:0007669"/>
    <property type="project" value="TreeGrafter"/>
</dbReference>
<gene>
    <name evidence="6" type="ORF">PO878_13615</name>
</gene>
<keyword evidence="2" id="KW-0288">FMN</keyword>
<organism evidence="6 7">
    <name type="scientific">Iamia majanohamensis</name>
    <dbReference type="NCBI Taxonomy" id="467976"/>
    <lineage>
        <taxon>Bacteria</taxon>
        <taxon>Bacillati</taxon>
        <taxon>Actinomycetota</taxon>
        <taxon>Acidimicrobiia</taxon>
        <taxon>Acidimicrobiales</taxon>
        <taxon>Iamiaceae</taxon>
        <taxon>Iamia</taxon>
    </lineage>
</organism>
<dbReference type="Gene3D" id="3.20.20.30">
    <property type="entry name" value="Luciferase-like domain"/>
    <property type="match status" value="1"/>
</dbReference>
<dbReference type="PANTHER" id="PTHR42847">
    <property type="entry name" value="ALKANESULFONATE MONOOXYGENASE"/>
    <property type="match status" value="1"/>
</dbReference>
<dbReference type="InterPro" id="IPR019921">
    <property type="entry name" value="Lucif-like_OxRdtase_Rv2161c"/>
</dbReference>
<protein>
    <submittedName>
        <fullName evidence="6">TIGR03619 family F420-dependent LLM class oxidoreductase</fullName>
        <ecNumber evidence="6">1.-.-.-</ecNumber>
    </submittedName>
</protein>
<dbReference type="GO" id="GO:0008726">
    <property type="term" value="F:alkanesulfonate monooxygenase activity"/>
    <property type="evidence" value="ECO:0007669"/>
    <property type="project" value="TreeGrafter"/>
</dbReference>
<dbReference type="EMBL" id="CP116942">
    <property type="protein sequence ID" value="WCO65536.1"/>
    <property type="molecule type" value="Genomic_DNA"/>
</dbReference>
<dbReference type="Proteomes" id="UP001216390">
    <property type="component" value="Chromosome"/>
</dbReference>
<evidence type="ECO:0000313" key="6">
    <source>
        <dbReference type="EMBL" id="WCO65536.1"/>
    </source>
</evidence>
<accession>A0AAE9Y563</accession>
<dbReference type="NCBIfam" id="TIGR03619">
    <property type="entry name" value="F420_Rv2161c"/>
    <property type="match status" value="1"/>
</dbReference>
<evidence type="ECO:0000259" key="5">
    <source>
        <dbReference type="Pfam" id="PF00296"/>
    </source>
</evidence>
<dbReference type="PANTHER" id="PTHR42847:SF4">
    <property type="entry name" value="ALKANESULFONATE MONOOXYGENASE-RELATED"/>
    <property type="match status" value="1"/>
</dbReference>
<reference evidence="6" key="1">
    <citation type="submission" date="2023-01" db="EMBL/GenBank/DDBJ databases">
        <title>The diversity of Class Acidimicrobiia in South China Sea sediment environments and the proposal of Iamia marina sp. nov., a novel species of the genus Iamia.</title>
        <authorList>
            <person name="He Y."/>
            <person name="Tian X."/>
        </authorList>
    </citation>
    <scope>NUCLEOTIDE SEQUENCE</scope>
    <source>
        <strain evidence="6">DSM 19957</strain>
    </source>
</reference>
<sequence length="323" mass="33891">MAAVLPTDRLTVGIQLPIQSQSTIYAEPWEADAGADELAAVARAADEAGLGYVAVCDHVAVPTDKAETMSAAWWDTIATLGWLAGITERVRLLSHVYVPAYRHPLAVAKAWSTLDRVSGGRAVMGVGAGHVEGEFAALGVPFAERGALLDEAIDAVRACFADEVPTHDGDRWRFSGLAQRPRPVQDGGPPVWVGGSSRPAIRRAARRGDGWLPQGPLSPEVVDALRAEMVAAGREGEGFDLGALAGPIYVGDADWDVGPGIVGPPGKVAHVLSKLAGLGAVQVQVRPRSRSVAELVDQIGRLGTDVLPHLAEVRPRPLFDGGS</sequence>
<dbReference type="InterPro" id="IPR036661">
    <property type="entry name" value="Luciferase-like_sf"/>
</dbReference>
<dbReference type="InterPro" id="IPR050172">
    <property type="entry name" value="SsuD_RutA_monooxygenase"/>
</dbReference>
<evidence type="ECO:0000256" key="4">
    <source>
        <dbReference type="ARBA" id="ARBA00023033"/>
    </source>
</evidence>
<keyword evidence="1" id="KW-0285">Flavoprotein</keyword>
<keyword evidence="4" id="KW-0503">Monooxygenase</keyword>
<evidence type="ECO:0000256" key="1">
    <source>
        <dbReference type="ARBA" id="ARBA00022630"/>
    </source>
</evidence>
<name>A0AAE9Y563_9ACTN</name>
<dbReference type="SUPFAM" id="SSF51679">
    <property type="entry name" value="Bacterial luciferase-like"/>
    <property type="match status" value="1"/>
</dbReference>
<dbReference type="KEGG" id="ima:PO878_13615"/>
<dbReference type="Pfam" id="PF00296">
    <property type="entry name" value="Bac_luciferase"/>
    <property type="match status" value="1"/>
</dbReference>
<keyword evidence="3 6" id="KW-0560">Oxidoreductase</keyword>